<comment type="caution">
    <text evidence="1">The sequence shown here is derived from an EMBL/GenBank/DDBJ whole genome shotgun (WGS) entry which is preliminary data.</text>
</comment>
<name>A0AAP1AH50_ACIBA</name>
<organism evidence="1 2">
    <name type="scientific">Acinetobacter baumannii</name>
    <dbReference type="NCBI Taxonomy" id="470"/>
    <lineage>
        <taxon>Bacteria</taxon>
        <taxon>Pseudomonadati</taxon>
        <taxon>Pseudomonadota</taxon>
        <taxon>Gammaproteobacteria</taxon>
        <taxon>Moraxellales</taxon>
        <taxon>Moraxellaceae</taxon>
        <taxon>Acinetobacter</taxon>
        <taxon>Acinetobacter calcoaceticus/baumannii complex</taxon>
    </lineage>
</organism>
<accession>A0AAP1AH50</accession>
<evidence type="ECO:0000313" key="2">
    <source>
        <dbReference type="Proteomes" id="UP000051449"/>
    </source>
</evidence>
<dbReference type="RefSeq" id="WP_024437163.1">
    <property type="nucleotide sequence ID" value="NZ_CM125926.1"/>
</dbReference>
<reference evidence="1 2" key="1">
    <citation type="submission" date="2015-10" db="EMBL/GenBank/DDBJ databases">
        <title>The utility of whole genome sequencing in characterizing Acinetobacter epidemiology and analyzing hospital outbreaks.</title>
        <authorList>
            <person name="Ozer E.A."/>
            <person name="Fitzpatrick M.A."/>
            <person name="Hauser A.R."/>
        </authorList>
    </citation>
    <scope>NUCLEOTIDE SEQUENCE [LARGE SCALE GENOMIC DNA]</scope>
    <source>
        <strain evidence="1 2">ABBL072</strain>
    </source>
</reference>
<dbReference type="EMBL" id="LLGC01000166">
    <property type="protein sequence ID" value="KQE04632.1"/>
    <property type="molecule type" value="Genomic_DNA"/>
</dbReference>
<protein>
    <submittedName>
        <fullName evidence="1">Uncharacterized protein</fullName>
    </submittedName>
</protein>
<sequence length="247" mass="27922">MSDIEDNKFVRFSDFDIAQGSQFKEFNYEQEKTPIQKRLYFLMLNGKQPRGDKESLYGWCARIGLSKSTAFGIFSKGNQNMHLSVAQTISDATGADVDWIKNGTGVPFPIYSMDEIINKQIEEAIEDQILETSINPEFDGLDTQLLQQAFDTLDKALKVTKRSMSPKAKAKFVASLYDNLSEPGNAKIELLQECIETVEQALLDTRRIMSSSAKSELILIIYDLYYGNTAYKEAMKTTLDELIRSTS</sequence>
<dbReference type="KEGG" id="abk:LX00_10455"/>
<gene>
    <name evidence="1" type="ORF">APD33_10725</name>
</gene>
<dbReference type="AlphaFoldDB" id="A0AAP1AH50"/>
<proteinExistence type="predicted"/>
<dbReference type="Proteomes" id="UP000051449">
    <property type="component" value="Unassembled WGS sequence"/>
</dbReference>
<evidence type="ECO:0000313" key="1">
    <source>
        <dbReference type="EMBL" id="KQE04632.1"/>
    </source>
</evidence>